<dbReference type="Gene3D" id="2.40.50.140">
    <property type="entry name" value="Nucleic acid-binding proteins"/>
    <property type="match status" value="1"/>
</dbReference>
<evidence type="ECO:0000256" key="1">
    <source>
        <dbReference type="SAM" id="MobiDB-lite"/>
    </source>
</evidence>
<accession>A0A5B9N9G8</accession>
<protein>
    <recommendedName>
        <fullName evidence="4">DUF2815 family protein</fullName>
    </recommendedName>
</protein>
<evidence type="ECO:0000313" key="3">
    <source>
        <dbReference type="Proteomes" id="UP000322840"/>
    </source>
</evidence>
<dbReference type="InterPro" id="IPR022595">
    <property type="entry name" value="Enc34_ssDNA-bd"/>
</dbReference>
<proteinExistence type="predicted"/>
<evidence type="ECO:0000313" key="2">
    <source>
        <dbReference type="EMBL" id="QEG09445.1"/>
    </source>
</evidence>
<keyword evidence="3" id="KW-1185">Reference proteome</keyword>
<dbReference type="EMBL" id="MN062188">
    <property type="protein sequence ID" value="QEG09445.1"/>
    <property type="molecule type" value="Genomic_DNA"/>
</dbReference>
<dbReference type="InterPro" id="IPR012340">
    <property type="entry name" value="NA-bd_OB-fold"/>
</dbReference>
<dbReference type="SUPFAM" id="SSF50249">
    <property type="entry name" value="Nucleic acid-binding proteins"/>
    <property type="match status" value="1"/>
</dbReference>
<organism evidence="2 3">
    <name type="scientific">Proteus phage Saba</name>
    <dbReference type="NCBI Taxonomy" id="2596672"/>
    <lineage>
        <taxon>Viruses</taxon>
        <taxon>Duplodnaviria</taxon>
        <taxon>Heunggongvirae</taxon>
        <taxon>Uroviricota</taxon>
        <taxon>Caudoviricetes</taxon>
        <taxon>Casjensviridae</taxon>
        <taxon>Cenphatecvirus</taxon>
        <taxon>Cenphatecvirus saba</taxon>
    </lineage>
</organism>
<evidence type="ECO:0008006" key="4">
    <source>
        <dbReference type="Google" id="ProtNLM"/>
    </source>
</evidence>
<dbReference type="Pfam" id="PF10991">
    <property type="entry name" value="Enc34_ssDNA-bd"/>
    <property type="match status" value="1"/>
</dbReference>
<reference evidence="3" key="1">
    <citation type="submission" date="2019-06" db="EMBL/GenBank/DDBJ databases">
        <title>The Complete Genome of Proteus mirabilis Siphophage Saba.</title>
        <authorList>
            <person name="Nyugen J."/>
            <person name="Harb L."/>
            <person name="Moreland R."/>
            <person name="Liu M."/>
            <person name="Ramsey J."/>
        </authorList>
    </citation>
    <scope>NUCLEOTIDE SEQUENCE [LARGE SCALE GENOMIC DNA]</scope>
</reference>
<feature type="region of interest" description="Disordered" evidence="1">
    <location>
        <begin position="179"/>
        <end position="201"/>
    </location>
</feature>
<feature type="compositionally biased region" description="Acidic residues" evidence="1">
    <location>
        <begin position="180"/>
        <end position="201"/>
    </location>
</feature>
<dbReference type="Proteomes" id="UP000322840">
    <property type="component" value="Segment"/>
</dbReference>
<name>A0A5B9N9G8_9CAUD</name>
<gene>
    <name evidence="2" type="ORF">CPT_Saba_072</name>
</gene>
<sequence>MAKLKAIKRIKHDGKTVLVKYDDGHIRVDNVRLSYPHLETPQESDDGSKKFAASFIMNKETHSEAYEFIKSECEKLAREAKVKVPSGKYAVKDGDEEFPDKPEYENSYAFTAREKRRPVCRDGDKVELDADEIAETLYAGCYVSVLIRLWVQDNKYGKRVNANLKSVKFIKDGEPFGEAQIDDSEVWDDEDEWGDDEDDEL</sequence>